<proteinExistence type="predicted"/>
<dbReference type="EMBL" id="JAIWYP010000003">
    <property type="protein sequence ID" value="KAH3859303.1"/>
    <property type="molecule type" value="Genomic_DNA"/>
</dbReference>
<name>A0A9D4R9K7_DREPO</name>
<dbReference type="AlphaFoldDB" id="A0A9D4R9K7"/>
<comment type="caution">
    <text evidence="1">The sequence shown here is derived from an EMBL/GenBank/DDBJ whole genome shotgun (WGS) entry which is preliminary data.</text>
</comment>
<dbReference type="Proteomes" id="UP000828390">
    <property type="component" value="Unassembled WGS sequence"/>
</dbReference>
<gene>
    <name evidence="1" type="ORF">DPMN_102021</name>
</gene>
<organism evidence="1 2">
    <name type="scientific">Dreissena polymorpha</name>
    <name type="common">Zebra mussel</name>
    <name type="synonym">Mytilus polymorpha</name>
    <dbReference type="NCBI Taxonomy" id="45954"/>
    <lineage>
        <taxon>Eukaryota</taxon>
        <taxon>Metazoa</taxon>
        <taxon>Spiralia</taxon>
        <taxon>Lophotrochozoa</taxon>
        <taxon>Mollusca</taxon>
        <taxon>Bivalvia</taxon>
        <taxon>Autobranchia</taxon>
        <taxon>Heteroconchia</taxon>
        <taxon>Euheterodonta</taxon>
        <taxon>Imparidentia</taxon>
        <taxon>Neoheterodontei</taxon>
        <taxon>Myida</taxon>
        <taxon>Dreissenoidea</taxon>
        <taxon>Dreissenidae</taxon>
        <taxon>Dreissena</taxon>
    </lineage>
</organism>
<accession>A0A9D4R9K7</accession>
<reference evidence="1" key="2">
    <citation type="submission" date="2020-11" db="EMBL/GenBank/DDBJ databases">
        <authorList>
            <person name="McCartney M.A."/>
            <person name="Auch B."/>
            <person name="Kono T."/>
            <person name="Mallez S."/>
            <person name="Becker A."/>
            <person name="Gohl D.M."/>
            <person name="Silverstein K.A.T."/>
            <person name="Koren S."/>
            <person name="Bechman K.B."/>
            <person name="Herman A."/>
            <person name="Abrahante J.E."/>
            <person name="Garbe J."/>
        </authorList>
    </citation>
    <scope>NUCLEOTIDE SEQUENCE</scope>
    <source>
        <strain evidence="1">Duluth1</strain>
        <tissue evidence="1">Whole animal</tissue>
    </source>
</reference>
<protein>
    <submittedName>
        <fullName evidence="1">Uncharacterized protein</fullName>
    </submittedName>
</protein>
<evidence type="ECO:0000313" key="2">
    <source>
        <dbReference type="Proteomes" id="UP000828390"/>
    </source>
</evidence>
<reference evidence="1" key="1">
    <citation type="journal article" date="2019" name="bioRxiv">
        <title>The Genome of the Zebra Mussel, Dreissena polymorpha: A Resource for Invasive Species Research.</title>
        <authorList>
            <person name="McCartney M.A."/>
            <person name="Auch B."/>
            <person name="Kono T."/>
            <person name="Mallez S."/>
            <person name="Zhang Y."/>
            <person name="Obille A."/>
            <person name="Becker A."/>
            <person name="Abrahante J.E."/>
            <person name="Garbe J."/>
            <person name="Badalamenti J.P."/>
            <person name="Herman A."/>
            <person name="Mangelson H."/>
            <person name="Liachko I."/>
            <person name="Sullivan S."/>
            <person name="Sone E.D."/>
            <person name="Koren S."/>
            <person name="Silverstein K.A.T."/>
            <person name="Beckman K.B."/>
            <person name="Gohl D.M."/>
        </authorList>
    </citation>
    <scope>NUCLEOTIDE SEQUENCE</scope>
    <source>
        <strain evidence="1">Duluth1</strain>
        <tissue evidence="1">Whole animal</tissue>
    </source>
</reference>
<keyword evidence="2" id="KW-1185">Reference proteome</keyword>
<sequence>MPHPRQPRFFLKNITIFEMSPDIIKTKMKNAQPPGSHVFQQTGIIFELIHDIIRTNVETHSYEDWTIHVSSRVHVFQQTRTILELVQAIIGTHVLTKFYEDWTINVASRAFIMYKLSTHDRGHTTDKSKAHIHLQTKFGEDRMKTT</sequence>
<evidence type="ECO:0000313" key="1">
    <source>
        <dbReference type="EMBL" id="KAH3859303.1"/>
    </source>
</evidence>